<dbReference type="PANTHER" id="PTHR42987">
    <property type="entry name" value="PEPTIDASE S49"/>
    <property type="match status" value="1"/>
</dbReference>
<feature type="compositionally biased region" description="Basic and acidic residues" evidence="2">
    <location>
        <begin position="487"/>
        <end position="496"/>
    </location>
</feature>
<dbReference type="RefSeq" id="WP_128778282.1">
    <property type="nucleotide sequence ID" value="NZ_RYFI01000014.1"/>
</dbReference>
<feature type="region of interest" description="Disordered" evidence="2">
    <location>
        <begin position="375"/>
        <end position="404"/>
    </location>
</feature>
<feature type="compositionally biased region" description="Low complexity" evidence="2">
    <location>
        <begin position="311"/>
        <end position="330"/>
    </location>
</feature>
<protein>
    <submittedName>
        <fullName evidence="4">S49 family peptidase</fullName>
    </submittedName>
</protein>
<gene>
    <name evidence="4" type="ORF">EK403_15000</name>
</gene>
<dbReference type="CDD" id="cd07022">
    <property type="entry name" value="S49_Sppa_36K_type"/>
    <property type="match status" value="1"/>
</dbReference>
<feature type="compositionally biased region" description="Low complexity" evidence="2">
    <location>
        <begin position="390"/>
        <end position="404"/>
    </location>
</feature>
<proteinExistence type="inferred from homology"/>
<evidence type="ECO:0000313" key="5">
    <source>
        <dbReference type="Proteomes" id="UP000289708"/>
    </source>
</evidence>
<dbReference type="AlphaFoldDB" id="A0A4Q0MFN7"/>
<name>A0A4Q0MFN7_9HYPH</name>
<reference evidence="4 5" key="1">
    <citation type="submission" date="2018-12" db="EMBL/GenBank/DDBJ databases">
        <title>bacterium Hansschlegelia zhihuaiae S113.</title>
        <authorList>
            <person name="He J."/>
        </authorList>
    </citation>
    <scope>NUCLEOTIDE SEQUENCE [LARGE SCALE GENOMIC DNA]</scope>
    <source>
        <strain evidence="4 5">S 113</strain>
    </source>
</reference>
<dbReference type="PANTHER" id="PTHR42987:SF4">
    <property type="entry name" value="PROTEASE SOHB-RELATED"/>
    <property type="match status" value="1"/>
</dbReference>
<dbReference type="OrthoDB" id="266140at2"/>
<dbReference type="EMBL" id="RYFI01000014">
    <property type="protein sequence ID" value="RXF72115.1"/>
    <property type="molecule type" value="Genomic_DNA"/>
</dbReference>
<evidence type="ECO:0000256" key="1">
    <source>
        <dbReference type="ARBA" id="ARBA00008683"/>
    </source>
</evidence>
<comment type="similarity">
    <text evidence="1">Belongs to the peptidase S49 family.</text>
</comment>
<evidence type="ECO:0000256" key="2">
    <source>
        <dbReference type="SAM" id="MobiDB-lite"/>
    </source>
</evidence>
<organism evidence="4 5">
    <name type="scientific">Hansschlegelia zhihuaiae</name>
    <dbReference type="NCBI Taxonomy" id="405005"/>
    <lineage>
        <taxon>Bacteria</taxon>
        <taxon>Pseudomonadati</taxon>
        <taxon>Pseudomonadota</taxon>
        <taxon>Alphaproteobacteria</taxon>
        <taxon>Hyphomicrobiales</taxon>
        <taxon>Methylopilaceae</taxon>
        <taxon>Hansschlegelia</taxon>
    </lineage>
</organism>
<dbReference type="Gene3D" id="3.90.226.10">
    <property type="entry name" value="2-enoyl-CoA Hydratase, Chain A, domain 1"/>
    <property type="match status" value="1"/>
</dbReference>
<feature type="domain" description="Peptidase S49" evidence="3">
    <location>
        <begin position="157"/>
        <end position="306"/>
    </location>
</feature>
<dbReference type="SUPFAM" id="SSF52096">
    <property type="entry name" value="ClpP/crotonase"/>
    <property type="match status" value="1"/>
</dbReference>
<evidence type="ECO:0000259" key="3">
    <source>
        <dbReference type="Pfam" id="PF01343"/>
    </source>
</evidence>
<dbReference type="GO" id="GO:0006508">
    <property type="term" value="P:proteolysis"/>
    <property type="evidence" value="ECO:0007669"/>
    <property type="project" value="InterPro"/>
</dbReference>
<dbReference type="InterPro" id="IPR002142">
    <property type="entry name" value="Peptidase_S49"/>
</dbReference>
<comment type="caution">
    <text evidence="4">The sequence shown here is derived from an EMBL/GenBank/DDBJ whole genome shotgun (WGS) entry which is preliminary data.</text>
</comment>
<dbReference type="GO" id="GO:0008233">
    <property type="term" value="F:peptidase activity"/>
    <property type="evidence" value="ECO:0007669"/>
    <property type="project" value="InterPro"/>
</dbReference>
<accession>A0A4Q0MFN7</accession>
<dbReference type="Proteomes" id="UP000289708">
    <property type="component" value="Unassembled WGS sequence"/>
</dbReference>
<sequence length="496" mass="51973">MNDLDLALRTPGRALLLEPRAARAQASRLLSGERPRRRGLISALAGAVGLAPQEEAPAKPEAFRPLVDWAAEVEFGAGFALIGPIAVIDVCGVLTPKGYYDWWTDEWNGGYRQIGAAIRAARADDRVAGILLRVDSPGGLVAENFDLCDEIYEGSARNGGKPIWAHAASLACSAAYGPAASCDRVLAGREAEIGSIGVVIVHVDESEMLKDWGLKVEALESSPGKTMGAPWKPLDDATRAHWQADVDELARRFSGVVERGRGVSADAVKALDARYFLADHSDPALSARAHGLVDEIMTERAAAAALIQSLSPPDGTGTPAAAGASRAASRSSKEIHMAKIDAAMIAALETQSEGGDEEEKAAADDKLSRIKAILEEEDDDEGDDEEASDADAPAAGSSGKPAAKPDCLSAAMAVLDLPEAKGREKLARKLAEKAGKGALSVQDAKEMLAEAPKASRLGEAMADRDKGLNPSSEPDKPGAGLGAAIDRMNEAQKRRA</sequence>
<dbReference type="InterPro" id="IPR029045">
    <property type="entry name" value="ClpP/crotonase-like_dom_sf"/>
</dbReference>
<keyword evidence="5" id="KW-1185">Reference proteome</keyword>
<evidence type="ECO:0000313" key="4">
    <source>
        <dbReference type="EMBL" id="RXF72115.1"/>
    </source>
</evidence>
<dbReference type="InterPro" id="IPR033855">
    <property type="entry name" value="Protein_C"/>
</dbReference>
<dbReference type="Pfam" id="PF01343">
    <property type="entry name" value="Peptidase_S49"/>
    <property type="match status" value="1"/>
</dbReference>
<feature type="compositionally biased region" description="Acidic residues" evidence="2">
    <location>
        <begin position="375"/>
        <end position="389"/>
    </location>
</feature>
<feature type="region of interest" description="Disordered" evidence="2">
    <location>
        <begin position="309"/>
        <end position="333"/>
    </location>
</feature>
<feature type="region of interest" description="Disordered" evidence="2">
    <location>
        <begin position="450"/>
        <end position="496"/>
    </location>
</feature>